<dbReference type="AlphaFoldDB" id="A0A0L1JHD7"/>
<dbReference type="STRING" id="1509407.A0A0L1JHD7"/>
<reference evidence="5 6" key="1">
    <citation type="submission" date="2014-06" db="EMBL/GenBank/DDBJ databases">
        <title>The Genome of the Aflatoxigenic Filamentous Fungus Aspergillus nomius.</title>
        <authorList>
            <person name="Moore M.G."/>
            <person name="Shannon B.M."/>
            <person name="Brian M.M."/>
        </authorList>
    </citation>
    <scope>NUCLEOTIDE SEQUENCE [LARGE SCALE GENOMIC DNA]</scope>
    <source>
        <strain evidence="5 6">NRRL 13137</strain>
    </source>
</reference>
<dbReference type="GO" id="GO:0016491">
    <property type="term" value="F:oxidoreductase activity"/>
    <property type="evidence" value="ECO:0007669"/>
    <property type="project" value="UniProtKB-KW"/>
</dbReference>
<keyword evidence="2" id="KW-0521">NADP</keyword>
<name>A0A0L1JHD7_ASPN3</name>
<evidence type="ECO:0000259" key="4">
    <source>
        <dbReference type="Pfam" id="PF13460"/>
    </source>
</evidence>
<dbReference type="Proteomes" id="UP000037505">
    <property type="component" value="Unassembled WGS sequence"/>
</dbReference>
<comment type="similarity">
    <text evidence="1">Belongs to the NmrA-type oxidoreductase family. Isoflavone reductase subfamily.</text>
</comment>
<dbReference type="EMBL" id="JNOM01000005">
    <property type="protein sequence ID" value="KNG91112.1"/>
    <property type="molecule type" value="Genomic_DNA"/>
</dbReference>
<dbReference type="GeneID" id="26802371"/>
<evidence type="ECO:0000256" key="3">
    <source>
        <dbReference type="ARBA" id="ARBA00023002"/>
    </source>
</evidence>
<evidence type="ECO:0000313" key="6">
    <source>
        <dbReference type="Proteomes" id="UP000037505"/>
    </source>
</evidence>
<evidence type="ECO:0000313" key="5">
    <source>
        <dbReference type="EMBL" id="KNG91112.1"/>
    </source>
</evidence>
<keyword evidence="3" id="KW-0560">Oxidoreductase</keyword>
<dbReference type="Pfam" id="PF13460">
    <property type="entry name" value="NAD_binding_10"/>
    <property type="match status" value="1"/>
</dbReference>
<sequence>MTFTVGIAGITGKFARLVVKHLLQTHGEVHIRGFCRNASKLPDHFRASDRIATIQGDAMSLVDARAFVRGCHVVVCCYLGDNQFMTDGQKVLVDACELEGVTRYLASDYCLDFTKLGLGQHPAKDPMKLVKAHLDSKPTVQGVHVLIGAFMETFWSGYFGVFDPPEITFSYWGDGDEVWESTTYDTAAAFVAAVATDPNAVGMQHFLGDRKNIHQIADDFAEVYGKRPRLVRLGSKEDLYHRMHSIYDKDPSDIYAYLALFYQYYCINGQTYLKPELDNCKYPAVQSITFMQFMQSHMIEELSGSYQNAGSNV</sequence>
<dbReference type="OrthoDB" id="419598at2759"/>
<proteinExistence type="inferred from homology"/>
<evidence type="ECO:0000256" key="1">
    <source>
        <dbReference type="ARBA" id="ARBA00005725"/>
    </source>
</evidence>
<comment type="caution">
    <text evidence="5">The sequence shown here is derived from an EMBL/GenBank/DDBJ whole genome shotgun (WGS) entry which is preliminary data.</text>
</comment>
<dbReference type="PANTHER" id="PTHR47706:SF9">
    <property type="entry name" value="NMRA-LIKE DOMAIN-CONTAINING PROTEIN-RELATED"/>
    <property type="match status" value="1"/>
</dbReference>
<accession>A0A0L1JHD7</accession>
<evidence type="ECO:0000256" key="2">
    <source>
        <dbReference type="ARBA" id="ARBA00022857"/>
    </source>
</evidence>
<organism evidence="5 6">
    <name type="scientific">Aspergillus nomiae NRRL (strain ATCC 15546 / NRRL 13137 / CBS 260.88 / M93)</name>
    <dbReference type="NCBI Taxonomy" id="1509407"/>
    <lineage>
        <taxon>Eukaryota</taxon>
        <taxon>Fungi</taxon>
        <taxon>Dikarya</taxon>
        <taxon>Ascomycota</taxon>
        <taxon>Pezizomycotina</taxon>
        <taxon>Eurotiomycetes</taxon>
        <taxon>Eurotiomycetidae</taxon>
        <taxon>Eurotiales</taxon>
        <taxon>Aspergillaceae</taxon>
        <taxon>Aspergillus</taxon>
        <taxon>Aspergillus subgen. Circumdati</taxon>
    </lineage>
</organism>
<dbReference type="InterPro" id="IPR016040">
    <property type="entry name" value="NAD(P)-bd_dom"/>
</dbReference>
<keyword evidence="6" id="KW-1185">Reference proteome</keyword>
<dbReference type="Gene3D" id="3.40.50.720">
    <property type="entry name" value="NAD(P)-binding Rossmann-like Domain"/>
    <property type="match status" value="1"/>
</dbReference>
<dbReference type="PANTHER" id="PTHR47706">
    <property type="entry name" value="NMRA-LIKE FAMILY PROTEIN"/>
    <property type="match status" value="1"/>
</dbReference>
<gene>
    <name evidence="5" type="ORF">ANOM_000567</name>
</gene>
<dbReference type="RefSeq" id="XP_015412035.1">
    <property type="nucleotide sequence ID" value="XM_015545825.1"/>
</dbReference>
<dbReference type="InterPro" id="IPR036291">
    <property type="entry name" value="NAD(P)-bd_dom_sf"/>
</dbReference>
<dbReference type="InterPro" id="IPR051609">
    <property type="entry name" value="NmrA/Isoflavone_reductase-like"/>
</dbReference>
<protein>
    <submittedName>
        <fullName evidence="5">NmrA-like family protein</fullName>
    </submittedName>
</protein>
<dbReference type="SUPFAM" id="SSF51735">
    <property type="entry name" value="NAD(P)-binding Rossmann-fold domains"/>
    <property type="match status" value="1"/>
</dbReference>
<feature type="domain" description="NAD(P)-binding" evidence="4">
    <location>
        <begin position="9"/>
        <end position="106"/>
    </location>
</feature>